<reference evidence="2 3" key="1">
    <citation type="submission" date="2016-11" db="EMBL/GenBank/DDBJ databases">
        <title>Study of marine rhodopsin-containing bacteria.</title>
        <authorList>
            <person name="Yoshizawa S."/>
            <person name="Kumagai Y."/>
            <person name="Kogure K."/>
        </authorList>
    </citation>
    <scope>NUCLEOTIDE SEQUENCE [LARGE SCALE GENOMIC DNA]</scope>
    <source>
        <strain evidence="2 3">SG-29</strain>
    </source>
</reference>
<dbReference type="InParanoid" id="A0A259TTY0"/>
<dbReference type="EMBL" id="MQWB01000014">
    <property type="protein sequence ID" value="OZC01189.1"/>
    <property type="molecule type" value="Genomic_DNA"/>
</dbReference>
<name>A0A259TTY0_9BACT</name>
<dbReference type="InterPro" id="IPR019734">
    <property type="entry name" value="TPR_rpt"/>
</dbReference>
<evidence type="ECO:0000256" key="1">
    <source>
        <dbReference type="PROSITE-ProRule" id="PRU00339"/>
    </source>
</evidence>
<evidence type="ECO:0000313" key="2">
    <source>
        <dbReference type="EMBL" id="OZC01189.1"/>
    </source>
</evidence>
<feature type="repeat" description="TPR" evidence="1">
    <location>
        <begin position="506"/>
        <end position="539"/>
    </location>
</feature>
<dbReference type="Proteomes" id="UP000216446">
    <property type="component" value="Unassembled WGS sequence"/>
</dbReference>
<gene>
    <name evidence="2" type="ORF">BSZ36_18200</name>
</gene>
<sequence length="575" mass="63511">MIQVLTGKFFATDDVFVTSQRGVLHTNYALHRPITTPVGVLKPVDDVFGQRPLHLVYEFEQRIEKVRRDGTKEFIMGVGVDSILVDMAAILSFELQVTCSPTPDVVARLTRKTKPPHNGAPASFVARVFDPEVKWDPSDGPRLATFIEDLVGLRRDRFESVMRAIRRYVTALRRLDDDPGMAYALLVAAVESLAQKYDDHETNWSDLPDQRRAPIDKALEGVEGEEADRVREAILQHEHLALGRRFQAFTTNHIPDSFFRVDAVGRPCPIPRDLIGVAVRQAYNLRSSAVHTLSGLPDPIGAVPSHADYTAVEGRPALTVAGLTHVARAAIREFVRRSEKVETEEIEYLKRMGNTVSVRLAPTFLLGYADGYNHASATRYLSGLLEELAAVYLRPESATLTNLAPVLEKIREQIKGVSPAQQRPMLALFVVYCSAVNPESVPDDWLETANQYTAAFDEPSVEALIAATLGGLNLAGPIEPLEAAFNTYLNRRSKKNAFHLPPLFDAAIALELAEAYREAGSEDDARRLIQRAVELYPGAEPLLALEQPGPLPVIQWHHHLGLPPQPGANSALSST</sequence>
<proteinExistence type="predicted"/>
<dbReference type="PROSITE" id="PS50005">
    <property type="entry name" value="TPR"/>
    <property type="match status" value="1"/>
</dbReference>
<organism evidence="2 3">
    <name type="scientific">Rubricoccus marinus</name>
    <dbReference type="NCBI Taxonomy" id="716817"/>
    <lineage>
        <taxon>Bacteria</taxon>
        <taxon>Pseudomonadati</taxon>
        <taxon>Rhodothermota</taxon>
        <taxon>Rhodothermia</taxon>
        <taxon>Rhodothermales</taxon>
        <taxon>Rubricoccaceae</taxon>
        <taxon>Rubricoccus</taxon>
    </lineage>
</organism>
<accession>A0A259TTY0</accession>
<dbReference type="RefSeq" id="WP_094551925.1">
    <property type="nucleotide sequence ID" value="NZ_MQWB01000014.1"/>
</dbReference>
<keyword evidence="1" id="KW-0802">TPR repeat</keyword>
<evidence type="ECO:0000313" key="3">
    <source>
        <dbReference type="Proteomes" id="UP000216446"/>
    </source>
</evidence>
<dbReference type="AlphaFoldDB" id="A0A259TTY0"/>
<keyword evidence="3" id="KW-1185">Reference proteome</keyword>
<protein>
    <submittedName>
        <fullName evidence="2">Uncharacterized protein</fullName>
    </submittedName>
</protein>
<dbReference type="OrthoDB" id="5142861at2"/>
<comment type="caution">
    <text evidence="2">The sequence shown here is derived from an EMBL/GenBank/DDBJ whole genome shotgun (WGS) entry which is preliminary data.</text>
</comment>